<evidence type="ECO:0000259" key="3">
    <source>
        <dbReference type="Pfam" id="PF23394"/>
    </source>
</evidence>
<evidence type="ECO:0000256" key="1">
    <source>
        <dbReference type="SAM" id="MobiDB-lite"/>
    </source>
</evidence>
<dbReference type="InterPro" id="IPR055528">
    <property type="entry name" value="DUF7102"/>
</dbReference>
<dbReference type="Pfam" id="PF23395">
    <property type="entry name" value="SAM_6"/>
    <property type="match status" value="1"/>
</dbReference>
<feature type="compositionally biased region" description="Basic and acidic residues" evidence="1">
    <location>
        <begin position="448"/>
        <end position="458"/>
    </location>
</feature>
<feature type="domain" description="DUF7102" evidence="3">
    <location>
        <begin position="591"/>
        <end position="785"/>
    </location>
</feature>
<organism evidence="5 6">
    <name type="scientific">Aspergillus cavernicola</name>
    <dbReference type="NCBI Taxonomy" id="176166"/>
    <lineage>
        <taxon>Eukaryota</taxon>
        <taxon>Fungi</taxon>
        <taxon>Dikarya</taxon>
        <taxon>Ascomycota</taxon>
        <taxon>Pezizomycotina</taxon>
        <taxon>Eurotiomycetes</taxon>
        <taxon>Eurotiomycetidae</taxon>
        <taxon>Eurotiales</taxon>
        <taxon>Aspergillaceae</taxon>
        <taxon>Aspergillus</taxon>
        <taxon>Aspergillus subgen. Nidulantes</taxon>
    </lineage>
</organism>
<evidence type="ECO:0000259" key="4">
    <source>
        <dbReference type="Pfam" id="PF23395"/>
    </source>
</evidence>
<evidence type="ECO:0000313" key="6">
    <source>
        <dbReference type="Proteomes" id="UP001610335"/>
    </source>
</evidence>
<evidence type="ECO:0008006" key="7">
    <source>
        <dbReference type="Google" id="ProtNLM"/>
    </source>
</evidence>
<dbReference type="Proteomes" id="UP001610335">
    <property type="component" value="Unassembled WGS sequence"/>
</dbReference>
<dbReference type="InterPro" id="IPR057559">
    <property type="entry name" value="SAM_6"/>
</dbReference>
<evidence type="ECO:0000313" key="5">
    <source>
        <dbReference type="EMBL" id="KAL2830572.1"/>
    </source>
</evidence>
<feature type="domain" description="SAM-like" evidence="4">
    <location>
        <begin position="816"/>
        <end position="900"/>
    </location>
</feature>
<protein>
    <recommendedName>
        <fullName evidence="7">UDENN FNIP1/2-type domain-containing protein</fullName>
    </recommendedName>
</protein>
<feature type="region of interest" description="Disordered" evidence="1">
    <location>
        <begin position="304"/>
        <end position="323"/>
    </location>
</feature>
<feature type="chain" id="PRO_5045873870" description="UDENN FNIP1/2-type domain-containing protein" evidence="2">
    <location>
        <begin position="24"/>
        <end position="918"/>
    </location>
</feature>
<evidence type="ECO:0000256" key="2">
    <source>
        <dbReference type="SAM" id="SignalP"/>
    </source>
</evidence>
<feature type="compositionally biased region" description="Basic and acidic residues" evidence="1">
    <location>
        <begin position="476"/>
        <end position="495"/>
    </location>
</feature>
<reference evidence="5 6" key="1">
    <citation type="submission" date="2024-07" db="EMBL/GenBank/DDBJ databases">
        <title>Section-level genome sequencing and comparative genomics of Aspergillus sections Usti and Cavernicolus.</title>
        <authorList>
            <consortium name="Lawrence Berkeley National Laboratory"/>
            <person name="Nybo J.L."/>
            <person name="Vesth T.C."/>
            <person name="Theobald S."/>
            <person name="Frisvad J.C."/>
            <person name="Larsen T.O."/>
            <person name="Kjaerboelling I."/>
            <person name="Rothschild-Mancinelli K."/>
            <person name="Lyhne E.K."/>
            <person name="Kogle M.E."/>
            <person name="Barry K."/>
            <person name="Clum A."/>
            <person name="Na H."/>
            <person name="Ledsgaard L."/>
            <person name="Lin J."/>
            <person name="Lipzen A."/>
            <person name="Kuo A."/>
            <person name="Riley R."/>
            <person name="Mondo S."/>
            <person name="LaButti K."/>
            <person name="Haridas S."/>
            <person name="Pangalinan J."/>
            <person name="Salamov A.A."/>
            <person name="Simmons B.A."/>
            <person name="Magnuson J.K."/>
            <person name="Chen J."/>
            <person name="Drula E."/>
            <person name="Henrissat B."/>
            <person name="Wiebenga A."/>
            <person name="Lubbers R.J."/>
            <person name="Gomes A.C."/>
            <person name="Makela M.R."/>
            <person name="Stajich J."/>
            <person name="Grigoriev I.V."/>
            <person name="Mortensen U.H."/>
            <person name="De vries R.P."/>
            <person name="Baker S.E."/>
            <person name="Andersen M.R."/>
        </authorList>
    </citation>
    <scope>NUCLEOTIDE SEQUENCE [LARGE SCALE GENOMIC DNA]</scope>
    <source>
        <strain evidence="5 6">CBS 600.67</strain>
    </source>
</reference>
<name>A0ABR4IS27_9EURO</name>
<comment type="caution">
    <text evidence="5">The sequence shown here is derived from an EMBL/GenBank/DDBJ whole genome shotgun (WGS) entry which is preliminary data.</text>
</comment>
<proteinExistence type="predicted"/>
<sequence>MDLGFNNLFIVFHVFFLQTSTLSRCPLFLSTLPKAIGNKRSCINLDWTTIPFSSSVVSRLTRKKSAARSPWEDLALPTYQSTLQMEPSLLDYARFHGIAFDYTAIDPIRHINDAFEIDSGYDASLQTLKSEGESRLHNARVSLTERIQGEKLNVPKEGARFIMSIVRAVQADLDWGDILPAFHRIDDAKLEPLIFSLEYESEVTLPKRPLRSEFYEIDVQLSDDSYDTVDDANLRATLRVNKSLVEQIKKEKLRCARETLSILQSMRGNSGPSAQELEDVLGSLLKMSCIDPFESVSPFLLPLRNSHSPPPSPTPVPDDHMLPSPVSPNFMRLDLDRGRLNHESFVPDSMKARSSSSCDKGVEIQRQSTSPAGGLRSNTSRVDSPQCALLSSSHNNQYNREEVEIADVAARPIEPPVARISDSIHEGDEYIHRGSCDSPLLEIADTEESSKSHSEPPKRNAATSISKPRVTQKPIDSSKGHPLEHPHSDHEDVDSTRSTQKCPVLLPARVNLGSLSSFMETRGKGAKEQVSAKSPYFAVSKKDLAQHNNSASFSGPKHSQQPAPSMVKPNRAPLLPTTHVPRAPTQHGGLVLFVSTALLKTHLRVIQSLEGAEHPPKLVYRDYISSSSKNLRKCQSSSSNFQIPTPEEADIILSPKTGIILTTSQATMQLYLPGHKPTISVQTNKPKTKATINSPLREQIFRLSSRYEQLYIFISHGVTTQSKKTRNTSPQITTDKRMLSSFISLSAFCSSMSEFAAITPLLVPSALESVASWILALAHKHACQLPPPKSQPRHSIAFTPVNPKPQLESSLGSLAESVWESFLRRTGLNPYAAQVVLAVLSVEMGVGLNGGGRYESGLPGGLPRRSVGYLSRFVEMSSEERRVLFRGILGDKTVKRVDSLIEKDWQCDWALNFDDMVE</sequence>
<dbReference type="EMBL" id="JBFXLS010000012">
    <property type="protein sequence ID" value="KAL2830572.1"/>
    <property type="molecule type" value="Genomic_DNA"/>
</dbReference>
<feature type="region of interest" description="Disordered" evidence="1">
    <location>
        <begin position="344"/>
        <end position="384"/>
    </location>
</feature>
<accession>A0ABR4IS27</accession>
<gene>
    <name evidence="5" type="ORF">BDW59DRAFT_158484</name>
</gene>
<feature type="compositionally biased region" description="Polar residues" evidence="1">
    <location>
        <begin position="365"/>
        <end position="384"/>
    </location>
</feature>
<feature type="signal peptide" evidence="2">
    <location>
        <begin position="1"/>
        <end position="23"/>
    </location>
</feature>
<keyword evidence="2" id="KW-0732">Signal</keyword>
<dbReference type="Pfam" id="PF23394">
    <property type="entry name" value="DUF7102"/>
    <property type="match status" value="1"/>
</dbReference>
<keyword evidence="6" id="KW-1185">Reference proteome</keyword>
<feature type="region of interest" description="Disordered" evidence="1">
    <location>
        <begin position="445"/>
        <end position="502"/>
    </location>
</feature>